<name>A0A0G0TX89_9BACT</name>
<dbReference type="GO" id="GO:0003735">
    <property type="term" value="F:structural constituent of ribosome"/>
    <property type="evidence" value="ECO:0007669"/>
    <property type="project" value="InterPro"/>
</dbReference>
<evidence type="ECO:0000256" key="6">
    <source>
        <dbReference type="SAM" id="MobiDB-lite"/>
    </source>
</evidence>
<accession>A0A0G0TX89</accession>
<dbReference type="AlphaFoldDB" id="A0A0G0TX89"/>
<dbReference type="PANTHER" id="PTHR15893:SF0">
    <property type="entry name" value="LARGE RIBOSOMAL SUBUNIT PROTEIN BL27M"/>
    <property type="match status" value="1"/>
</dbReference>
<comment type="similarity">
    <text evidence="1">Belongs to the bacterial ribosomal protein bL27 family.</text>
</comment>
<dbReference type="Gene3D" id="2.40.50.100">
    <property type="match status" value="1"/>
</dbReference>
<evidence type="ECO:0000256" key="3">
    <source>
        <dbReference type="ARBA" id="ARBA00023274"/>
    </source>
</evidence>
<dbReference type="Proteomes" id="UP000034749">
    <property type="component" value="Unassembled WGS sequence"/>
</dbReference>
<evidence type="ECO:0000256" key="4">
    <source>
        <dbReference type="ARBA" id="ARBA00035175"/>
    </source>
</evidence>
<dbReference type="EMBL" id="LBZW01000008">
    <property type="protein sequence ID" value="KKR79446.1"/>
    <property type="molecule type" value="Genomic_DNA"/>
</dbReference>
<organism evidence="7 8">
    <name type="scientific">Candidatus Nomurabacteria bacterium GW2011_GWA2_40_9</name>
    <dbReference type="NCBI Taxonomy" id="1618734"/>
    <lineage>
        <taxon>Bacteria</taxon>
        <taxon>Candidatus Nomuraibacteriota</taxon>
    </lineage>
</organism>
<dbReference type="GO" id="GO:0022625">
    <property type="term" value="C:cytosolic large ribosomal subunit"/>
    <property type="evidence" value="ECO:0007669"/>
    <property type="project" value="TreeGrafter"/>
</dbReference>
<comment type="caution">
    <text evidence="7">The sequence shown here is derived from an EMBL/GenBank/DDBJ whole genome shotgun (WGS) entry which is preliminary data.</text>
</comment>
<protein>
    <recommendedName>
        <fullName evidence="4">Large ribosomal subunit protein bL27</fullName>
    </recommendedName>
    <alternativeName>
        <fullName evidence="5">50S ribosomal protein L27</fullName>
    </alternativeName>
</protein>
<evidence type="ECO:0000256" key="2">
    <source>
        <dbReference type="ARBA" id="ARBA00022980"/>
    </source>
</evidence>
<proteinExistence type="inferred from homology"/>
<feature type="region of interest" description="Disordered" evidence="6">
    <location>
        <begin position="1"/>
        <end position="25"/>
    </location>
</feature>
<keyword evidence="2 7" id="KW-0689">Ribosomal protein</keyword>
<evidence type="ECO:0000313" key="8">
    <source>
        <dbReference type="Proteomes" id="UP000034749"/>
    </source>
</evidence>
<dbReference type="GO" id="GO:0006412">
    <property type="term" value="P:translation"/>
    <property type="evidence" value="ECO:0007669"/>
    <property type="project" value="InterPro"/>
</dbReference>
<dbReference type="PANTHER" id="PTHR15893">
    <property type="entry name" value="RIBOSOMAL PROTEIN L27"/>
    <property type="match status" value="1"/>
</dbReference>
<dbReference type="PRINTS" id="PR00063">
    <property type="entry name" value="RIBOSOMALL27"/>
</dbReference>
<sequence>MAHRKAGGTAKNLRDSNPKYLGTKLADGQTAQPGSIIIRQRGTVILAGKNVSQGRDHTLYSLKDGKVKFSSTRKISFNGKTSVKKVVSVN</sequence>
<dbReference type="PROSITE" id="PS00831">
    <property type="entry name" value="RIBOSOMAL_L27"/>
    <property type="match status" value="1"/>
</dbReference>
<evidence type="ECO:0000256" key="1">
    <source>
        <dbReference type="ARBA" id="ARBA00010797"/>
    </source>
</evidence>
<dbReference type="PATRIC" id="fig|1618734.3.peg.300"/>
<reference evidence="7 8" key="1">
    <citation type="journal article" date="2015" name="Nature">
        <title>rRNA introns, odd ribosomes, and small enigmatic genomes across a large radiation of phyla.</title>
        <authorList>
            <person name="Brown C.T."/>
            <person name="Hug L.A."/>
            <person name="Thomas B.C."/>
            <person name="Sharon I."/>
            <person name="Castelle C.J."/>
            <person name="Singh A."/>
            <person name="Wilkins M.J."/>
            <person name="Williams K.H."/>
            <person name="Banfield J.F."/>
        </authorList>
    </citation>
    <scope>NUCLEOTIDE SEQUENCE [LARGE SCALE GENOMIC DNA]</scope>
</reference>
<dbReference type="SUPFAM" id="SSF110324">
    <property type="entry name" value="Ribosomal L27 protein-like"/>
    <property type="match status" value="1"/>
</dbReference>
<evidence type="ECO:0000256" key="5">
    <source>
        <dbReference type="ARBA" id="ARBA00035477"/>
    </source>
</evidence>
<evidence type="ECO:0000313" key="7">
    <source>
        <dbReference type="EMBL" id="KKR79446.1"/>
    </source>
</evidence>
<dbReference type="InterPro" id="IPR018261">
    <property type="entry name" value="Ribosomal_bL27_CS"/>
</dbReference>
<dbReference type="InterPro" id="IPR001684">
    <property type="entry name" value="Ribosomal_bL27"/>
</dbReference>
<gene>
    <name evidence="7" type="ORF">UU24_C0008G0009</name>
</gene>
<dbReference type="NCBIfam" id="TIGR00062">
    <property type="entry name" value="L27"/>
    <property type="match status" value="1"/>
</dbReference>
<keyword evidence="3" id="KW-0687">Ribonucleoprotein</keyword>
<dbReference type="Pfam" id="PF01016">
    <property type="entry name" value="Ribosomal_L27"/>
    <property type="match status" value="1"/>
</dbReference>